<dbReference type="InterPro" id="IPR011712">
    <property type="entry name" value="Sig_transdc_His_kin_sub3_dim/P"/>
</dbReference>
<dbReference type="GO" id="GO:0000155">
    <property type="term" value="F:phosphorelay sensor kinase activity"/>
    <property type="evidence" value="ECO:0007669"/>
    <property type="project" value="InterPro"/>
</dbReference>
<feature type="transmembrane region" description="Helical" evidence="11">
    <location>
        <begin position="61"/>
        <end position="77"/>
    </location>
</feature>
<evidence type="ECO:0000256" key="9">
    <source>
        <dbReference type="SAM" id="Coils"/>
    </source>
</evidence>
<feature type="domain" description="DUF7134" evidence="14">
    <location>
        <begin position="7"/>
        <end position="155"/>
    </location>
</feature>
<evidence type="ECO:0000256" key="5">
    <source>
        <dbReference type="ARBA" id="ARBA00022741"/>
    </source>
</evidence>
<keyword evidence="6 15" id="KW-0418">Kinase</keyword>
<dbReference type="PANTHER" id="PTHR24421">
    <property type="entry name" value="NITRATE/NITRITE SENSOR PROTEIN NARX-RELATED"/>
    <property type="match status" value="1"/>
</dbReference>
<evidence type="ECO:0000259" key="12">
    <source>
        <dbReference type="Pfam" id="PF02518"/>
    </source>
</evidence>
<feature type="domain" description="Histidine kinase/HSP90-like ATPase" evidence="12">
    <location>
        <begin position="295"/>
        <end position="382"/>
    </location>
</feature>
<dbReference type="InterPro" id="IPR055558">
    <property type="entry name" value="DUF7134"/>
</dbReference>
<comment type="caution">
    <text evidence="15">The sequence shown here is derived from an EMBL/GenBank/DDBJ whole genome shotgun (WGS) entry which is preliminary data.</text>
</comment>
<keyword evidence="4" id="KW-0808">Transferase</keyword>
<dbReference type="GO" id="GO:0016020">
    <property type="term" value="C:membrane"/>
    <property type="evidence" value="ECO:0007669"/>
    <property type="project" value="InterPro"/>
</dbReference>
<evidence type="ECO:0000256" key="10">
    <source>
        <dbReference type="SAM" id="MobiDB-lite"/>
    </source>
</evidence>
<keyword evidence="9" id="KW-0175">Coiled coil</keyword>
<evidence type="ECO:0000256" key="8">
    <source>
        <dbReference type="ARBA" id="ARBA00023012"/>
    </source>
</evidence>
<dbReference type="EC" id="2.7.13.3" evidence="2"/>
<gene>
    <name evidence="15" type="ORF">QFZ22_004899</name>
</gene>
<dbReference type="Gene3D" id="3.30.565.10">
    <property type="entry name" value="Histidine kinase-like ATPase, C-terminal domain"/>
    <property type="match status" value="1"/>
</dbReference>
<dbReference type="Pfam" id="PF02518">
    <property type="entry name" value="HATPase_c"/>
    <property type="match status" value="1"/>
</dbReference>
<dbReference type="Pfam" id="PF23539">
    <property type="entry name" value="DUF7134"/>
    <property type="match status" value="1"/>
</dbReference>
<dbReference type="InterPro" id="IPR003594">
    <property type="entry name" value="HATPase_dom"/>
</dbReference>
<evidence type="ECO:0000256" key="4">
    <source>
        <dbReference type="ARBA" id="ARBA00022679"/>
    </source>
</evidence>
<dbReference type="RefSeq" id="WP_306978546.1">
    <property type="nucleotide sequence ID" value="NZ_JAUSZV010000005.1"/>
</dbReference>
<evidence type="ECO:0000256" key="3">
    <source>
        <dbReference type="ARBA" id="ARBA00022553"/>
    </source>
</evidence>
<dbReference type="Proteomes" id="UP001234216">
    <property type="component" value="Unassembled WGS sequence"/>
</dbReference>
<keyword evidence="11" id="KW-1133">Transmembrane helix</keyword>
<keyword evidence="11" id="KW-0812">Transmembrane</keyword>
<sequence length="389" mass="40939">MNLRRWPPAVVDVVVAAAVAAVVCVAIHIAYEPGAYPPDLGAYFLGTAIGAALLARRTHPLGVLAATTVLLFVYYTVEYPGIEPALPLAAALYTACAAGRLKWSAGVAAFFVGADLVVHGVRLGDPPLPLLTNIVQDSSLLIAVMLLGDTVRNRRIRLAEAQARLEESEAQREREAAQRVTEERLRIAREVHDIIGHSISAITVQAGLAQDVLKDRPEAAEAALRVVRQAARDAMSELKATVGLLRAQGEDEWSPAPTLAAVDDLAELARQAGVAVSVTVDGEARPLPGVVDASAYRIVQESLTNVVRHSGAQRAAVGIRYLPRELVIEVNDDGRGPSASPSGPPGFGLTGMGERVAAFGGQLETGGGADGGFRVCARLPVEEQAEEAE</sequence>
<dbReference type="Gene3D" id="1.20.5.1930">
    <property type="match status" value="1"/>
</dbReference>
<feature type="transmembrane region" description="Helical" evidence="11">
    <location>
        <begin position="35"/>
        <end position="54"/>
    </location>
</feature>
<feature type="region of interest" description="Disordered" evidence="10">
    <location>
        <begin position="332"/>
        <end position="351"/>
    </location>
</feature>
<evidence type="ECO:0000256" key="7">
    <source>
        <dbReference type="ARBA" id="ARBA00022840"/>
    </source>
</evidence>
<evidence type="ECO:0000256" key="1">
    <source>
        <dbReference type="ARBA" id="ARBA00000085"/>
    </source>
</evidence>
<comment type="catalytic activity">
    <reaction evidence="1">
        <text>ATP + protein L-histidine = ADP + protein N-phospho-L-histidine.</text>
        <dbReference type="EC" id="2.7.13.3"/>
    </reaction>
</comment>
<keyword evidence="7" id="KW-0067">ATP-binding</keyword>
<dbReference type="AlphaFoldDB" id="A0AAW8FFV6"/>
<dbReference type="Pfam" id="PF07730">
    <property type="entry name" value="HisKA_3"/>
    <property type="match status" value="1"/>
</dbReference>
<protein>
    <recommendedName>
        <fullName evidence="2">histidine kinase</fullName>
        <ecNumber evidence="2">2.7.13.3</ecNumber>
    </recommendedName>
</protein>
<proteinExistence type="predicted"/>
<keyword evidence="3" id="KW-0597">Phosphoprotein</keyword>
<dbReference type="CDD" id="cd16917">
    <property type="entry name" value="HATPase_UhpB-NarQ-NarX-like"/>
    <property type="match status" value="1"/>
</dbReference>
<evidence type="ECO:0000313" key="16">
    <source>
        <dbReference type="Proteomes" id="UP001234216"/>
    </source>
</evidence>
<name>A0AAW8FFV6_9ACTN</name>
<dbReference type="GO" id="GO:0046983">
    <property type="term" value="F:protein dimerization activity"/>
    <property type="evidence" value="ECO:0007669"/>
    <property type="project" value="InterPro"/>
</dbReference>
<evidence type="ECO:0000313" key="15">
    <source>
        <dbReference type="EMBL" id="MDQ0908914.1"/>
    </source>
</evidence>
<dbReference type="SUPFAM" id="SSF55874">
    <property type="entry name" value="ATPase domain of HSP90 chaperone/DNA topoisomerase II/histidine kinase"/>
    <property type="match status" value="1"/>
</dbReference>
<feature type="coiled-coil region" evidence="9">
    <location>
        <begin position="151"/>
        <end position="183"/>
    </location>
</feature>
<dbReference type="InterPro" id="IPR036890">
    <property type="entry name" value="HATPase_C_sf"/>
</dbReference>
<reference evidence="15" key="1">
    <citation type="submission" date="2023-07" db="EMBL/GenBank/DDBJ databases">
        <title>Comparative genomics of wheat-associated soil bacteria to identify genetic determinants of phenazine resistance.</title>
        <authorList>
            <person name="Mouncey N."/>
        </authorList>
    </citation>
    <scope>NUCLEOTIDE SEQUENCE</scope>
    <source>
        <strain evidence="15">V4I22</strain>
    </source>
</reference>
<keyword evidence="5" id="KW-0547">Nucleotide-binding</keyword>
<keyword evidence="11" id="KW-0472">Membrane</keyword>
<evidence type="ECO:0000256" key="11">
    <source>
        <dbReference type="SAM" id="Phobius"/>
    </source>
</evidence>
<evidence type="ECO:0000256" key="2">
    <source>
        <dbReference type="ARBA" id="ARBA00012438"/>
    </source>
</evidence>
<dbReference type="GO" id="GO:0005524">
    <property type="term" value="F:ATP binding"/>
    <property type="evidence" value="ECO:0007669"/>
    <property type="project" value="UniProtKB-KW"/>
</dbReference>
<keyword evidence="8" id="KW-0902">Two-component regulatory system</keyword>
<dbReference type="PANTHER" id="PTHR24421:SF10">
    <property type="entry name" value="NITRATE_NITRITE SENSOR PROTEIN NARQ"/>
    <property type="match status" value="1"/>
</dbReference>
<feature type="domain" description="Signal transduction histidine kinase subgroup 3 dimerisation and phosphoacceptor" evidence="13">
    <location>
        <begin position="183"/>
        <end position="248"/>
    </location>
</feature>
<dbReference type="EMBL" id="JAUSZV010000005">
    <property type="protein sequence ID" value="MDQ0908914.1"/>
    <property type="molecule type" value="Genomic_DNA"/>
</dbReference>
<accession>A0AAW8FFV6</accession>
<dbReference type="InterPro" id="IPR050482">
    <property type="entry name" value="Sensor_HK_TwoCompSys"/>
</dbReference>
<evidence type="ECO:0000259" key="13">
    <source>
        <dbReference type="Pfam" id="PF07730"/>
    </source>
</evidence>
<evidence type="ECO:0000259" key="14">
    <source>
        <dbReference type="Pfam" id="PF23539"/>
    </source>
</evidence>
<organism evidence="15 16">
    <name type="scientific">Streptomyces canus</name>
    <dbReference type="NCBI Taxonomy" id="58343"/>
    <lineage>
        <taxon>Bacteria</taxon>
        <taxon>Bacillati</taxon>
        <taxon>Actinomycetota</taxon>
        <taxon>Actinomycetes</taxon>
        <taxon>Kitasatosporales</taxon>
        <taxon>Streptomycetaceae</taxon>
        <taxon>Streptomyces</taxon>
        <taxon>Streptomyces aurantiacus group</taxon>
    </lineage>
</organism>
<evidence type="ECO:0000256" key="6">
    <source>
        <dbReference type="ARBA" id="ARBA00022777"/>
    </source>
</evidence>
<feature type="transmembrane region" description="Helical" evidence="11">
    <location>
        <begin position="9"/>
        <end position="29"/>
    </location>
</feature>